<feature type="region of interest" description="Disordered" evidence="9">
    <location>
        <begin position="275"/>
        <end position="306"/>
    </location>
</feature>
<dbReference type="OrthoDB" id="9812244at2"/>
<sequence length="306" mass="33013">MATYRDVAIVLRTHKLGETDRIVTMLTRGRGKARAVAKGVRRTKSRFGSRLEPGMLVDLQCYEGRSLDTVTQAEMIAPYGDRISRDYSAYTCAAAMLETADRISEEHEPVVQQFNLLAGGLSALAHREHDSGMILDSYLLRAVAIAGWAPSFTDCAGCGAHGPHRAFNLASGGAVCSACRTPGSAAPRPETFVLLAGLLTGDWPVVEASEEPVRREADGLVAAYVQWHLERGVRSLRLIDHTPSTPLPPHEVFARTSLGTSRGPRLPPHEVFARTSAGTSRGPRLPPHEVFARTSLGTSRGPRLGA</sequence>
<evidence type="ECO:0000256" key="9">
    <source>
        <dbReference type="SAM" id="MobiDB-lite"/>
    </source>
</evidence>
<dbReference type="HAMAP" id="MF_00201">
    <property type="entry name" value="RecO"/>
    <property type="match status" value="1"/>
</dbReference>
<evidence type="ECO:0000256" key="2">
    <source>
        <dbReference type="ARBA" id="ARBA00007452"/>
    </source>
</evidence>
<evidence type="ECO:0000256" key="4">
    <source>
        <dbReference type="ARBA" id="ARBA00022763"/>
    </source>
</evidence>
<dbReference type="Pfam" id="PF02565">
    <property type="entry name" value="RecO_C"/>
    <property type="match status" value="1"/>
</dbReference>
<dbReference type="EMBL" id="VCQV01000032">
    <property type="protein sequence ID" value="TWP34035.1"/>
    <property type="molecule type" value="Genomic_DNA"/>
</dbReference>
<dbReference type="InterPro" id="IPR003717">
    <property type="entry name" value="RecO"/>
</dbReference>
<keyword evidence="5 8" id="KW-0233">DNA recombination</keyword>
<dbReference type="Pfam" id="PF11967">
    <property type="entry name" value="RecO_N"/>
    <property type="match status" value="1"/>
</dbReference>
<keyword evidence="6 8" id="KW-0234">DNA repair</keyword>
<evidence type="ECO:0000256" key="3">
    <source>
        <dbReference type="ARBA" id="ARBA00021310"/>
    </source>
</evidence>
<gene>
    <name evidence="8 11" type="primary">recO</name>
    <name evidence="11" type="ORF">FGL98_18880</name>
</gene>
<dbReference type="GO" id="GO:0006310">
    <property type="term" value="P:DNA recombination"/>
    <property type="evidence" value="ECO:0007669"/>
    <property type="project" value="UniProtKB-UniRule"/>
</dbReference>
<evidence type="ECO:0000256" key="8">
    <source>
        <dbReference type="HAMAP-Rule" id="MF_00201"/>
    </source>
</evidence>
<keyword evidence="4 8" id="KW-0227">DNA damage</keyword>
<evidence type="ECO:0000313" key="12">
    <source>
        <dbReference type="Proteomes" id="UP000320244"/>
    </source>
</evidence>
<dbReference type="AlphaFoldDB" id="A0A563DUW4"/>
<evidence type="ECO:0000256" key="7">
    <source>
        <dbReference type="ARBA" id="ARBA00033409"/>
    </source>
</evidence>
<organism evidence="11 12">
    <name type="scientific">Leekyejoonella antrihumi</name>
    <dbReference type="NCBI Taxonomy" id="1660198"/>
    <lineage>
        <taxon>Bacteria</taxon>
        <taxon>Bacillati</taxon>
        <taxon>Actinomycetota</taxon>
        <taxon>Actinomycetes</taxon>
        <taxon>Micrococcales</taxon>
        <taxon>Dermacoccaceae</taxon>
        <taxon>Leekyejoonella</taxon>
    </lineage>
</organism>
<dbReference type="SUPFAM" id="SSF50249">
    <property type="entry name" value="Nucleic acid-binding proteins"/>
    <property type="match status" value="1"/>
</dbReference>
<evidence type="ECO:0000259" key="10">
    <source>
        <dbReference type="Pfam" id="PF11967"/>
    </source>
</evidence>
<dbReference type="PANTHER" id="PTHR33991:SF1">
    <property type="entry name" value="DNA REPAIR PROTEIN RECO"/>
    <property type="match status" value="1"/>
</dbReference>
<comment type="similarity">
    <text evidence="2 8">Belongs to the RecO family.</text>
</comment>
<feature type="domain" description="DNA replication/recombination mediator RecO N-terminal" evidence="10">
    <location>
        <begin position="1"/>
        <end position="79"/>
    </location>
</feature>
<dbReference type="InterPro" id="IPR022572">
    <property type="entry name" value="DNA_rep/recomb_RecO_N"/>
</dbReference>
<comment type="caution">
    <text evidence="11">The sequence shown here is derived from an EMBL/GenBank/DDBJ whole genome shotgun (WGS) entry which is preliminary data.</text>
</comment>
<dbReference type="Gene3D" id="1.20.1440.120">
    <property type="entry name" value="Recombination protein O, C-terminal domain"/>
    <property type="match status" value="1"/>
</dbReference>
<dbReference type="InterPro" id="IPR042242">
    <property type="entry name" value="RecO_C"/>
</dbReference>
<dbReference type="SUPFAM" id="SSF57863">
    <property type="entry name" value="ArfGap/RecO-like zinc finger"/>
    <property type="match status" value="1"/>
</dbReference>
<accession>A0A563DUW4</accession>
<dbReference type="Proteomes" id="UP000320244">
    <property type="component" value="Unassembled WGS sequence"/>
</dbReference>
<protein>
    <recommendedName>
        <fullName evidence="3 8">DNA repair protein RecO</fullName>
    </recommendedName>
    <alternativeName>
        <fullName evidence="7 8">Recombination protein O</fullName>
    </alternativeName>
</protein>
<evidence type="ECO:0000256" key="1">
    <source>
        <dbReference type="ARBA" id="ARBA00003065"/>
    </source>
</evidence>
<evidence type="ECO:0000313" key="11">
    <source>
        <dbReference type="EMBL" id="TWP34035.1"/>
    </source>
</evidence>
<reference evidence="11 12" key="1">
    <citation type="submission" date="2019-05" db="EMBL/GenBank/DDBJ databases">
        <authorList>
            <person name="Lee S.D."/>
        </authorList>
    </citation>
    <scope>NUCLEOTIDE SEQUENCE [LARGE SCALE GENOMIC DNA]</scope>
    <source>
        <strain evidence="11 12">C5-26</strain>
    </source>
</reference>
<dbReference type="GO" id="GO:0006302">
    <property type="term" value="P:double-strand break repair"/>
    <property type="evidence" value="ECO:0007669"/>
    <property type="project" value="TreeGrafter"/>
</dbReference>
<keyword evidence="12" id="KW-1185">Reference proteome</keyword>
<proteinExistence type="inferred from homology"/>
<evidence type="ECO:0000256" key="6">
    <source>
        <dbReference type="ARBA" id="ARBA00023204"/>
    </source>
</evidence>
<comment type="function">
    <text evidence="1 8">Involved in DNA repair and RecF pathway recombination.</text>
</comment>
<dbReference type="Gene3D" id="2.40.50.140">
    <property type="entry name" value="Nucleic acid-binding proteins"/>
    <property type="match status" value="1"/>
</dbReference>
<dbReference type="NCBIfam" id="TIGR00613">
    <property type="entry name" value="reco"/>
    <property type="match status" value="1"/>
</dbReference>
<name>A0A563DUW4_9MICO</name>
<dbReference type="InterPro" id="IPR012340">
    <property type="entry name" value="NA-bd_OB-fold"/>
</dbReference>
<dbReference type="PANTHER" id="PTHR33991">
    <property type="entry name" value="DNA REPAIR PROTEIN RECO"/>
    <property type="match status" value="1"/>
</dbReference>
<dbReference type="GO" id="GO:0043590">
    <property type="term" value="C:bacterial nucleoid"/>
    <property type="evidence" value="ECO:0007669"/>
    <property type="project" value="TreeGrafter"/>
</dbReference>
<dbReference type="InterPro" id="IPR037278">
    <property type="entry name" value="ARFGAP/RecO"/>
</dbReference>
<reference evidence="11 12" key="2">
    <citation type="submission" date="2019-08" db="EMBL/GenBank/DDBJ databases">
        <title>Jejuicoccus antrihumi gen. nov., sp. nov., a new member of the family Dermacoccaceae isolated from a cave.</title>
        <authorList>
            <person name="Schumann P."/>
            <person name="Kim I.S."/>
        </authorList>
    </citation>
    <scope>NUCLEOTIDE SEQUENCE [LARGE SCALE GENOMIC DNA]</scope>
    <source>
        <strain evidence="11 12">C5-26</strain>
    </source>
</reference>
<evidence type="ECO:0000256" key="5">
    <source>
        <dbReference type="ARBA" id="ARBA00023172"/>
    </source>
</evidence>